<comment type="caution">
    <text evidence="3">The sequence shown here is derived from an EMBL/GenBank/DDBJ whole genome shotgun (WGS) entry which is preliminary data.</text>
</comment>
<dbReference type="PANTHER" id="PTHR24322:SF736">
    <property type="entry name" value="RETINOL DEHYDROGENASE 10"/>
    <property type="match status" value="1"/>
</dbReference>
<dbReference type="Gene3D" id="3.40.50.720">
    <property type="entry name" value="NAD(P)-binding Rossmann-like Domain"/>
    <property type="match status" value="1"/>
</dbReference>
<reference evidence="3" key="1">
    <citation type="journal article" date="2014" name="Front. Microbiol.">
        <title>High frequency of phylogenetically diverse reductive dehalogenase-homologous genes in deep subseafloor sedimentary metagenomes.</title>
        <authorList>
            <person name="Kawai M."/>
            <person name="Futagami T."/>
            <person name="Toyoda A."/>
            <person name="Takaki Y."/>
            <person name="Nishi S."/>
            <person name="Hori S."/>
            <person name="Arai W."/>
            <person name="Tsubouchi T."/>
            <person name="Morono Y."/>
            <person name="Uchiyama I."/>
            <person name="Ito T."/>
            <person name="Fujiyama A."/>
            <person name="Inagaki F."/>
            <person name="Takami H."/>
        </authorList>
    </citation>
    <scope>NUCLEOTIDE SEQUENCE</scope>
    <source>
        <strain evidence="3">Expedition CK06-06</strain>
    </source>
</reference>
<sequence length="145" mass="16296">MDKILEGKVGLITGAGSGFGREIAITFAREGANLVLNDIDLESLEETRDIILKSHDCEIFLYQIDISDADKVKEMSKEVFKKFDNVFVLVNNAGINGGLYKSLVCPIENYDRVMDVNLKGPWLLVKNLFRKMRLQKFAPVTGKII</sequence>
<feature type="non-terminal residue" evidence="3">
    <location>
        <position position="145"/>
    </location>
</feature>
<accession>X1BDP4</accession>
<keyword evidence="2" id="KW-0560">Oxidoreductase</keyword>
<gene>
    <name evidence="3" type="ORF">S01H4_38760</name>
</gene>
<dbReference type="PRINTS" id="PR00081">
    <property type="entry name" value="GDHRDH"/>
</dbReference>
<evidence type="ECO:0000256" key="2">
    <source>
        <dbReference type="ARBA" id="ARBA00023002"/>
    </source>
</evidence>
<proteinExistence type="inferred from homology"/>
<evidence type="ECO:0000313" key="3">
    <source>
        <dbReference type="EMBL" id="GAG94039.1"/>
    </source>
</evidence>
<dbReference type="AlphaFoldDB" id="X1BDP4"/>
<name>X1BDP4_9ZZZZ</name>
<dbReference type="CDD" id="cd05233">
    <property type="entry name" value="SDR_c"/>
    <property type="match status" value="1"/>
</dbReference>
<dbReference type="InterPro" id="IPR002347">
    <property type="entry name" value="SDR_fam"/>
</dbReference>
<organism evidence="3">
    <name type="scientific">marine sediment metagenome</name>
    <dbReference type="NCBI Taxonomy" id="412755"/>
    <lineage>
        <taxon>unclassified sequences</taxon>
        <taxon>metagenomes</taxon>
        <taxon>ecological metagenomes</taxon>
    </lineage>
</organism>
<dbReference type="Pfam" id="PF00106">
    <property type="entry name" value="adh_short"/>
    <property type="match status" value="1"/>
</dbReference>
<dbReference type="SUPFAM" id="SSF51735">
    <property type="entry name" value="NAD(P)-binding Rossmann-fold domains"/>
    <property type="match status" value="1"/>
</dbReference>
<dbReference type="GO" id="GO:0016616">
    <property type="term" value="F:oxidoreductase activity, acting on the CH-OH group of donors, NAD or NADP as acceptor"/>
    <property type="evidence" value="ECO:0007669"/>
    <property type="project" value="TreeGrafter"/>
</dbReference>
<dbReference type="InterPro" id="IPR036291">
    <property type="entry name" value="NAD(P)-bd_dom_sf"/>
</dbReference>
<comment type="similarity">
    <text evidence="1">Belongs to the short-chain dehydrogenases/reductases (SDR) family.</text>
</comment>
<dbReference type="PANTHER" id="PTHR24322">
    <property type="entry name" value="PKSB"/>
    <property type="match status" value="1"/>
</dbReference>
<protein>
    <submittedName>
        <fullName evidence="3">Uncharacterized protein</fullName>
    </submittedName>
</protein>
<evidence type="ECO:0000256" key="1">
    <source>
        <dbReference type="ARBA" id="ARBA00006484"/>
    </source>
</evidence>
<dbReference type="EMBL" id="BART01020930">
    <property type="protein sequence ID" value="GAG94039.1"/>
    <property type="molecule type" value="Genomic_DNA"/>
</dbReference>